<feature type="domain" description="Coenzyme PQQ synthesis protein F-like C-terminal lobe" evidence="12">
    <location>
        <begin position="913"/>
        <end position="976"/>
    </location>
</feature>
<keyword evidence="2" id="KW-0645">Protease</keyword>
<name>A0ABP1PNK0_9HEXA</name>
<evidence type="ECO:0000259" key="11">
    <source>
        <dbReference type="Pfam" id="PF16187"/>
    </source>
</evidence>
<feature type="domain" description="Peptidase M16 N-terminal" evidence="9">
    <location>
        <begin position="167"/>
        <end position="283"/>
    </location>
</feature>
<dbReference type="InterPro" id="IPR011249">
    <property type="entry name" value="Metalloenz_LuxS/M16"/>
</dbReference>
<gene>
    <name evidence="13" type="ORF">ODALV1_LOCUS1369</name>
</gene>
<dbReference type="InterPro" id="IPR007863">
    <property type="entry name" value="Peptidase_M16_C"/>
</dbReference>
<feature type="region of interest" description="Disordered" evidence="8">
    <location>
        <begin position="113"/>
        <end position="156"/>
    </location>
</feature>
<dbReference type="Pfam" id="PF16187">
    <property type="entry name" value="Peptidase_M16_M"/>
    <property type="match status" value="1"/>
</dbReference>
<feature type="region of interest" description="Disordered" evidence="8">
    <location>
        <begin position="23"/>
        <end position="56"/>
    </location>
</feature>
<evidence type="ECO:0000259" key="12">
    <source>
        <dbReference type="Pfam" id="PF22456"/>
    </source>
</evidence>
<dbReference type="PANTHER" id="PTHR43690">
    <property type="entry name" value="NARDILYSIN"/>
    <property type="match status" value="1"/>
</dbReference>
<evidence type="ECO:0000256" key="1">
    <source>
        <dbReference type="ARBA" id="ARBA00007261"/>
    </source>
</evidence>
<dbReference type="PANTHER" id="PTHR43690:SF18">
    <property type="entry name" value="INSULIN-DEGRADING ENZYME-RELATED"/>
    <property type="match status" value="1"/>
</dbReference>
<evidence type="ECO:0000313" key="13">
    <source>
        <dbReference type="EMBL" id="CAL8070688.1"/>
    </source>
</evidence>
<keyword evidence="6" id="KW-0482">Metalloprotease</keyword>
<evidence type="ECO:0000256" key="3">
    <source>
        <dbReference type="ARBA" id="ARBA00022723"/>
    </source>
</evidence>
<evidence type="ECO:0008006" key="15">
    <source>
        <dbReference type="Google" id="ProtNLM"/>
    </source>
</evidence>
<evidence type="ECO:0000256" key="5">
    <source>
        <dbReference type="ARBA" id="ARBA00022833"/>
    </source>
</evidence>
<sequence length="1085" mass="123891">MKSSADLEHDCIKKLRLDEELAITQAKPNPSVSNNDKDPCNSKSSTPPPFKDIGPIIKSPVDTKNYKVIELPNGLKAVLVSTCLHETNSGIPRSSATLQEQVNQFNKKYLGLDIPSSSGGQSKCTSENDKKKSEKKQPGPEPNEGKSAPEKDEEGEPKLIKCCRGMSTVCVTISSGAFHDPPEYNGMAHLLEHMIFLGSAKFPEENQIFMEVYKQGGIVNAVTQSDHTCFFFSANSGAFEGCLERLADAIKFPLLLDERIIKEREAIDSEYAIKQTCDMTRIFDFMRTLVKPRHPMGNFYWGNKSSLSRKGLCDRLRQWHKEYYVAKRMAICIHAPMPMKKLEEMALRHFSNVPANQIKENENLLRVHGLPFQQPEFCALYELETVGQWDWLVINWSLPAQFWQEYENKPLDYIKRMLDTRSPGGLVHLLEKKGLISDFISGCSTSDCFYRNEFTSMFGIQMRLTEEGVKRRDAILASVFSYINFLKERGKLKRCAEEMKRTYATNFHHKNWEELLNSSQELALSLSKEHIKPAHLLTSGGLLMSYSEENLKNCLDEFTPRAASFIFASNRMKGETEEKAWHCKIQFRKQTISEETYANLENVAILPEFAVPPENAFLCRDIPFEDANNGEEKKLQKDSKIYESDKLVVDFRSGKKDPCVSSLVPSASYYITFLSPVIHELPRKEGLLQIWAKQAFTRIFNEILFKFYRLYLFSVDVTDDGLSVLVSGPSRNLLELFTTVLNCIFRKESTGDEEQKAEEEDKFPVAHMEQLQGYHNDTLDTQMLSEGLLFQLLVDRFVNVFQQYDDLNNNNFEDYMRFIQNYKRKMFVEIELNGSVSQADCEGIIAAINGLNYSPCKLMSSSIDRGTVVPKGTTLLYLEAGHPAYVTSLITSHYQVCFSNEEANVNYAKILFHAMRRKLPHQLRTTEQLGYTVRLTLWDELGSVGFTIMVYTQPAKFTTEHVASRIDAFLQAFYDKYFKKEEVFHQLVAPYVKGKVDFLGCKRFYAGSLLENGSNFRKLCVQVRGFKPGAQMKVGKNYGNGKPLLRYRVPLGDEKLKELGEKGVQVIQNVGQFKRMMMLLPVNLN</sequence>
<feature type="compositionally biased region" description="Polar residues" evidence="8">
    <location>
        <begin position="115"/>
        <end position="125"/>
    </location>
</feature>
<comment type="similarity">
    <text evidence="1 7">Belongs to the peptidase M16 family.</text>
</comment>
<dbReference type="InterPro" id="IPR050626">
    <property type="entry name" value="Peptidase_M16"/>
</dbReference>
<dbReference type="Pfam" id="PF00675">
    <property type="entry name" value="Peptidase_M16"/>
    <property type="match status" value="1"/>
</dbReference>
<dbReference type="InterPro" id="IPR054734">
    <property type="entry name" value="PqqF-like_C_4"/>
</dbReference>
<reference evidence="13 14" key="1">
    <citation type="submission" date="2024-08" db="EMBL/GenBank/DDBJ databases">
        <authorList>
            <person name="Cucini C."/>
            <person name="Frati F."/>
        </authorList>
    </citation>
    <scope>NUCLEOTIDE SEQUENCE [LARGE SCALE GENOMIC DNA]</scope>
</reference>
<evidence type="ECO:0000256" key="2">
    <source>
        <dbReference type="ARBA" id="ARBA00022670"/>
    </source>
</evidence>
<keyword evidence="3" id="KW-0479">Metal-binding</keyword>
<dbReference type="Proteomes" id="UP001642540">
    <property type="component" value="Unassembled WGS sequence"/>
</dbReference>
<feature type="compositionally biased region" description="Basic and acidic residues" evidence="8">
    <location>
        <begin position="126"/>
        <end position="150"/>
    </location>
</feature>
<protein>
    <recommendedName>
        <fullName evidence="15">Nardilysin</fullName>
    </recommendedName>
</protein>
<feature type="domain" description="Peptidase M16 middle/third" evidence="11">
    <location>
        <begin position="512"/>
        <end position="791"/>
    </location>
</feature>
<proteinExistence type="inferred from homology"/>
<evidence type="ECO:0000256" key="4">
    <source>
        <dbReference type="ARBA" id="ARBA00022801"/>
    </source>
</evidence>
<evidence type="ECO:0000313" key="14">
    <source>
        <dbReference type="Proteomes" id="UP001642540"/>
    </source>
</evidence>
<evidence type="ECO:0000256" key="8">
    <source>
        <dbReference type="SAM" id="MobiDB-lite"/>
    </source>
</evidence>
<evidence type="ECO:0000259" key="10">
    <source>
        <dbReference type="Pfam" id="PF05193"/>
    </source>
</evidence>
<keyword evidence="5" id="KW-0862">Zinc</keyword>
<evidence type="ECO:0000256" key="7">
    <source>
        <dbReference type="RuleBase" id="RU004447"/>
    </source>
</evidence>
<comment type="caution">
    <text evidence="13">The sequence shown here is derived from an EMBL/GenBank/DDBJ whole genome shotgun (WGS) entry which is preliminary data.</text>
</comment>
<dbReference type="EMBL" id="CAXLJM020000004">
    <property type="protein sequence ID" value="CAL8070688.1"/>
    <property type="molecule type" value="Genomic_DNA"/>
</dbReference>
<keyword evidence="14" id="KW-1185">Reference proteome</keyword>
<dbReference type="InterPro" id="IPR032632">
    <property type="entry name" value="Peptidase_M16_M"/>
</dbReference>
<dbReference type="Gene3D" id="3.30.830.10">
    <property type="entry name" value="Metalloenzyme, LuxS/M16 peptidase-like"/>
    <property type="match status" value="4"/>
</dbReference>
<dbReference type="PROSITE" id="PS00143">
    <property type="entry name" value="INSULINASE"/>
    <property type="match status" value="1"/>
</dbReference>
<accession>A0ABP1PNK0</accession>
<dbReference type="InterPro" id="IPR011765">
    <property type="entry name" value="Pept_M16_N"/>
</dbReference>
<dbReference type="SUPFAM" id="SSF63411">
    <property type="entry name" value="LuxS/MPP-like metallohydrolase"/>
    <property type="match status" value="4"/>
</dbReference>
<keyword evidence="4" id="KW-0378">Hydrolase</keyword>
<evidence type="ECO:0000256" key="6">
    <source>
        <dbReference type="ARBA" id="ARBA00023049"/>
    </source>
</evidence>
<dbReference type="Pfam" id="PF22456">
    <property type="entry name" value="PqqF-like_C_4"/>
    <property type="match status" value="1"/>
</dbReference>
<dbReference type="Pfam" id="PF05193">
    <property type="entry name" value="Peptidase_M16_C"/>
    <property type="match status" value="1"/>
</dbReference>
<dbReference type="InterPro" id="IPR001431">
    <property type="entry name" value="Pept_M16_Zn_BS"/>
</dbReference>
<organism evidence="13 14">
    <name type="scientific">Orchesella dallaii</name>
    <dbReference type="NCBI Taxonomy" id="48710"/>
    <lineage>
        <taxon>Eukaryota</taxon>
        <taxon>Metazoa</taxon>
        <taxon>Ecdysozoa</taxon>
        <taxon>Arthropoda</taxon>
        <taxon>Hexapoda</taxon>
        <taxon>Collembola</taxon>
        <taxon>Entomobryomorpha</taxon>
        <taxon>Entomobryoidea</taxon>
        <taxon>Orchesellidae</taxon>
        <taxon>Orchesellinae</taxon>
        <taxon>Orchesella</taxon>
    </lineage>
</organism>
<feature type="domain" description="Peptidase M16 C-terminal" evidence="10">
    <location>
        <begin position="314"/>
        <end position="489"/>
    </location>
</feature>
<evidence type="ECO:0000259" key="9">
    <source>
        <dbReference type="Pfam" id="PF00675"/>
    </source>
</evidence>